<sequence length="1297" mass="145311">MGKFSRREPDDELFEGHHPGCMWGIIHALHYHHWQNTAKKMLPHKRHNGPRHTKGHGRPKAPLDAHDSNEVQKLLDAEASRFLIDPTSTGTSSTSKRWSLKARIKALISEENAKEESSKRRDSQLRRTYSIHHLEPSDNSPLGKVIRNRPIIFVHRTSKSGTRKPVSSNKKFSVDGTKNISKHLEPTDPTQLPENQTLCPEKCEKAEESSVCLWKEYVDKSLFRVNKDLSLKIQKETDDDVANCLCDLQGSSQNARLAKSGSFPSADLLRIRNFRPSKLKHKQTEVWSFPKEETLSAGTHEIVGSVNDLRNVKRTRIRRTSSMDASLERYTQLFQNSFSREAELNPSKSLKLTNEYEIPSGGQAPQSFKRVRSLSQVDFNYFLQNELSCDAQFSGIPVNTIMDSSKKIEQNSHDEQKPLELPVSTEKHVSPENSNEIGRSDSSMKKEEVASLPESMKEDSTTNVIGLGEEIDNDEQTVGENNLDEEQEIQNFSEEDLTSPADFLTSEGLECKSDAVDVQKSPVEAEHRSSDISSWSCNTEKIDDIKIVNKGEKNQRHIEFCKNDNSDFDYVSVILHLSGFDGNGFLEQWHSMDQPLNPVVYEEVETCWPHETKFSGDEISARHQLLFDLTNEVLLQIYESSFTYYPRELSLGCCIRPWPRSSRFLEEVWARISRALSSSQRVGQSVEGIVTQDLGKDDGWMNLQLESECVALELEDLIFDELLEEFLWSFVRFSVELDVGPLQCQGVSQECVQDSFAVKTTSSFNFDNHHVEKRKKCMNIQSEYSPHNKSKLAPLQERRMIDRFRLWAKGGDGGNGCSSLRRSRHDRHGRPDGGNGGRGGDVILECSPRLWDFSSLQHHIHAKSGGHGASKNKIGSRGSDKVVQVPVGTVIHLVEGEVPATVEKISSTALDPWEIPGTLDVDPSESAQKSSSTCTNEEERVETVINSKLSSCIGKNVVESASTKKATRTLLTEPLPESPPCYKRPRCRTEDFDFWKVEGGIEMEGLETDSEMCESEWEEEKEETEHIQYNVAELTEPGQRVIIACGGKGGLGNVSSPKTYKKHNHIKDVVQKDNDFDGELSDDEPSSLSAGLPGSEVLLVLELKSIADVGLVGMPNAGKSTLLGAMSRAKPTVGHYAFTTLRPNLGNLNYDEFSVKVADIPGIIKGAHENRGLGHAFLRHIERTKVLAYVVDLAAALDGRKGIPPWEQLRDLILELELYSEGLSDRPSLVVANKIDEEGAEEVYEELKRRVSGVPVFPVCAVLEEGIPEVKECLRMLVNGGESYRLCLDGIMTESTN</sequence>
<reference evidence="1 2" key="1">
    <citation type="journal article" date="2021" name="Hortic Res">
        <title>High-quality reference genome and annotation aids understanding of berry development for evergreen blueberry (Vaccinium darrowii).</title>
        <authorList>
            <person name="Yu J."/>
            <person name="Hulse-Kemp A.M."/>
            <person name="Babiker E."/>
            <person name="Staton M."/>
        </authorList>
    </citation>
    <scope>NUCLEOTIDE SEQUENCE [LARGE SCALE GENOMIC DNA]</scope>
    <source>
        <strain evidence="2">cv. NJ 8807/NJ 8810</strain>
        <tissue evidence="1">Young leaf</tissue>
    </source>
</reference>
<dbReference type="EMBL" id="CM037156">
    <property type="protein sequence ID" value="KAH7838449.1"/>
    <property type="molecule type" value="Genomic_DNA"/>
</dbReference>
<dbReference type="Proteomes" id="UP000828048">
    <property type="component" value="Chromosome 6"/>
</dbReference>
<proteinExistence type="predicted"/>
<organism evidence="1 2">
    <name type="scientific">Vaccinium darrowii</name>
    <dbReference type="NCBI Taxonomy" id="229202"/>
    <lineage>
        <taxon>Eukaryota</taxon>
        <taxon>Viridiplantae</taxon>
        <taxon>Streptophyta</taxon>
        <taxon>Embryophyta</taxon>
        <taxon>Tracheophyta</taxon>
        <taxon>Spermatophyta</taxon>
        <taxon>Magnoliopsida</taxon>
        <taxon>eudicotyledons</taxon>
        <taxon>Gunneridae</taxon>
        <taxon>Pentapetalae</taxon>
        <taxon>asterids</taxon>
        <taxon>Ericales</taxon>
        <taxon>Ericaceae</taxon>
        <taxon>Vaccinioideae</taxon>
        <taxon>Vaccinieae</taxon>
        <taxon>Vaccinium</taxon>
    </lineage>
</organism>
<comment type="caution">
    <text evidence="1">The sequence shown here is derived from an EMBL/GenBank/DDBJ whole genome shotgun (WGS) entry which is preliminary data.</text>
</comment>
<protein>
    <submittedName>
        <fullName evidence="1">Uncharacterized protein</fullName>
    </submittedName>
</protein>
<evidence type="ECO:0000313" key="2">
    <source>
        <dbReference type="Proteomes" id="UP000828048"/>
    </source>
</evidence>
<gene>
    <name evidence="1" type="ORF">Vadar_026538</name>
</gene>
<name>A0ACB7XCT8_9ERIC</name>
<keyword evidence="2" id="KW-1185">Reference proteome</keyword>
<evidence type="ECO:0000313" key="1">
    <source>
        <dbReference type="EMBL" id="KAH7838449.1"/>
    </source>
</evidence>
<accession>A0ACB7XCT8</accession>